<feature type="region of interest" description="Disordered" evidence="1">
    <location>
        <begin position="33"/>
        <end position="80"/>
    </location>
</feature>
<organism evidence="2 3">
    <name type="scientific">Streptomyces griseoviridis</name>
    <dbReference type="NCBI Taxonomy" id="45398"/>
    <lineage>
        <taxon>Bacteria</taxon>
        <taxon>Bacillati</taxon>
        <taxon>Actinomycetota</taxon>
        <taxon>Actinomycetes</taxon>
        <taxon>Kitasatosporales</taxon>
        <taxon>Streptomycetaceae</taxon>
        <taxon>Streptomyces</taxon>
    </lineage>
</organism>
<protein>
    <submittedName>
        <fullName evidence="2">Uncharacterized protein</fullName>
    </submittedName>
</protein>
<reference evidence="2 3" key="1">
    <citation type="submission" date="2018-12" db="EMBL/GenBank/DDBJ databases">
        <title>Streptomyces griseoviridis F1-27 complete genome.</title>
        <authorList>
            <person name="Mariita R.M."/>
            <person name="Sello J.K."/>
        </authorList>
    </citation>
    <scope>NUCLEOTIDE SEQUENCE [LARGE SCALE GENOMIC DNA]</scope>
    <source>
        <strain evidence="2 3">F1-27</strain>
    </source>
</reference>
<dbReference type="EMBL" id="CP034687">
    <property type="protein sequence ID" value="AZS87497.1"/>
    <property type="molecule type" value="Genomic_DNA"/>
</dbReference>
<dbReference type="Proteomes" id="UP000271291">
    <property type="component" value="Chromosome"/>
</dbReference>
<name>A0A3Q9KR09_STRGD</name>
<evidence type="ECO:0000313" key="3">
    <source>
        <dbReference type="Proteomes" id="UP000271291"/>
    </source>
</evidence>
<accession>A0A3Q9KR09</accession>
<feature type="compositionally biased region" description="Basic and acidic residues" evidence="1">
    <location>
        <begin position="47"/>
        <end position="73"/>
    </location>
</feature>
<sequence>MELLMVTSRERAACDALFGISYHARVLERDRREEALSRQWAGGRPPGGERAEGREGAGSPDGRDVLGERREPGGRSPRMT</sequence>
<dbReference type="KEGG" id="sgd:ELQ87_27180"/>
<proteinExistence type="predicted"/>
<evidence type="ECO:0000313" key="2">
    <source>
        <dbReference type="EMBL" id="AZS87497.1"/>
    </source>
</evidence>
<dbReference type="AlphaFoldDB" id="A0A3Q9KR09"/>
<gene>
    <name evidence="2" type="ORF">ELQ87_27180</name>
</gene>
<evidence type="ECO:0000256" key="1">
    <source>
        <dbReference type="SAM" id="MobiDB-lite"/>
    </source>
</evidence>